<dbReference type="RefSeq" id="WP_344406977.1">
    <property type="nucleotide sequence ID" value="NZ_BAAASG010000033.1"/>
</dbReference>
<keyword evidence="3" id="KW-1185">Reference proteome</keyword>
<evidence type="ECO:0000256" key="1">
    <source>
        <dbReference type="SAM" id="MobiDB-lite"/>
    </source>
</evidence>
<feature type="region of interest" description="Disordered" evidence="1">
    <location>
        <begin position="81"/>
        <end position="103"/>
    </location>
</feature>
<gene>
    <name evidence="2" type="ORF">GCM10010276_88440</name>
</gene>
<dbReference type="EMBL" id="BAAASG010000033">
    <property type="protein sequence ID" value="GAA2523477.1"/>
    <property type="molecule type" value="Genomic_DNA"/>
</dbReference>
<evidence type="ECO:0000313" key="2">
    <source>
        <dbReference type="EMBL" id="GAA2523477.1"/>
    </source>
</evidence>
<organism evidence="2 3">
    <name type="scientific">Streptomyces longisporus</name>
    <dbReference type="NCBI Taxonomy" id="1948"/>
    <lineage>
        <taxon>Bacteria</taxon>
        <taxon>Bacillati</taxon>
        <taxon>Actinomycetota</taxon>
        <taxon>Actinomycetes</taxon>
        <taxon>Kitasatosporales</taxon>
        <taxon>Streptomycetaceae</taxon>
        <taxon>Streptomyces</taxon>
    </lineage>
</organism>
<evidence type="ECO:0000313" key="3">
    <source>
        <dbReference type="Proteomes" id="UP001501777"/>
    </source>
</evidence>
<accession>A0ABN3NJ21</accession>
<protein>
    <submittedName>
        <fullName evidence="2">Uncharacterized protein</fullName>
    </submittedName>
</protein>
<sequence>MTALPFFEVDVPIRSTTQPGLSGWHIFTGPAASTGEALRLAHGAYTDAVATQQAGHEIPRRRPEGWSARAVRPGWEPDWLAASAGPWDDPPAWRHAHSSDFDQ</sequence>
<reference evidence="2 3" key="1">
    <citation type="journal article" date="2019" name="Int. J. Syst. Evol. Microbiol.">
        <title>The Global Catalogue of Microorganisms (GCM) 10K type strain sequencing project: providing services to taxonomists for standard genome sequencing and annotation.</title>
        <authorList>
            <consortium name="The Broad Institute Genomics Platform"/>
            <consortium name="The Broad Institute Genome Sequencing Center for Infectious Disease"/>
            <person name="Wu L."/>
            <person name="Ma J."/>
        </authorList>
    </citation>
    <scope>NUCLEOTIDE SEQUENCE [LARGE SCALE GENOMIC DNA]</scope>
    <source>
        <strain evidence="2 3">JCM 4395</strain>
    </source>
</reference>
<name>A0ABN3NJ21_STRLO</name>
<proteinExistence type="predicted"/>
<dbReference type="Proteomes" id="UP001501777">
    <property type="component" value="Unassembled WGS sequence"/>
</dbReference>
<comment type="caution">
    <text evidence="2">The sequence shown here is derived from an EMBL/GenBank/DDBJ whole genome shotgun (WGS) entry which is preliminary data.</text>
</comment>